<dbReference type="EMBL" id="WIWV01000003">
    <property type="protein sequence ID" value="KAF7719844.1"/>
    <property type="molecule type" value="Genomic_DNA"/>
</dbReference>
<dbReference type="Gene3D" id="3.40.140.10">
    <property type="entry name" value="Cytidine Deaminase, domain 2"/>
    <property type="match status" value="1"/>
</dbReference>
<protein>
    <recommendedName>
        <fullName evidence="1">CMP/dCMP-type deaminase domain-containing protein</fullName>
    </recommendedName>
</protein>
<dbReference type="InterPro" id="IPR002125">
    <property type="entry name" value="CMP_dCMP_dom"/>
</dbReference>
<gene>
    <name evidence="2" type="ORF">PECM_004633</name>
</gene>
<dbReference type="Pfam" id="PF00383">
    <property type="entry name" value="dCMP_cyt_deam_1"/>
    <property type="match status" value="1"/>
</dbReference>
<dbReference type="OrthoDB" id="408702at2759"/>
<dbReference type="PROSITE" id="PS51747">
    <property type="entry name" value="CYT_DCMP_DEAMINASES_2"/>
    <property type="match status" value="1"/>
</dbReference>
<keyword evidence="3" id="KW-1185">Reference proteome</keyword>
<name>A0A8J8WNA6_9EURO</name>
<evidence type="ECO:0000259" key="1">
    <source>
        <dbReference type="PROSITE" id="PS51747"/>
    </source>
</evidence>
<dbReference type="Proteomes" id="UP000631181">
    <property type="component" value="Unassembled WGS sequence"/>
</dbReference>
<dbReference type="AlphaFoldDB" id="A0A8J8WNA6"/>
<organism evidence="2 3">
    <name type="scientific">Penicillium ucsense</name>
    <dbReference type="NCBI Taxonomy" id="2839758"/>
    <lineage>
        <taxon>Eukaryota</taxon>
        <taxon>Fungi</taxon>
        <taxon>Dikarya</taxon>
        <taxon>Ascomycota</taxon>
        <taxon>Pezizomycotina</taxon>
        <taxon>Eurotiomycetes</taxon>
        <taxon>Eurotiomycetidae</taxon>
        <taxon>Eurotiales</taxon>
        <taxon>Aspergillaceae</taxon>
        <taxon>Penicillium</taxon>
    </lineage>
</organism>
<dbReference type="PANTHER" id="PTHR11079">
    <property type="entry name" value="CYTOSINE DEAMINASE FAMILY MEMBER"/>
    <property type="match status" value="1"/>
</dbReference>
<dbReference type="GO" id="GO:0003824">
    <property type="term" value="F:catalytic activity"/>
    <property type="evidence" value="ECO:0007669"/>
    <property type="project" value="InterPro"/>
</dbReference>
<dbReference type="SUPFAM" id="SSF53927">
    <property type="entry name" value="Cytidine deaminase-like"/>
    <property type="match status" value="1"/>
</dbReference>
<feature type="domain" description="CMP/dCMP-type deaminase" evidence="1">
    <location>
        <begin position="4"/>
        <end position="116"/>
    </location>
</feature>
<accession>A0A8J8WNA6</accession>
<proteinExistence type="predicted"/>
<comment type="caution">
    <text evidence="2">The sequence shown here is derived from an EMBL/GenBank/DDBJ whole genome shotgun (WGS) entry which is preliminary data.</text>
</comment>
<dbReference type="PANTHER" id="PTHR11079:SF179">
    <property type="entry name" value="TRNA(ADENINE(34)) DEAMINASE, CHLOROPLASTIC"/>
    <property type="match status" value="1"/>
</dbReference>
<reference evidence="2" key="1">
    <citation type="journal article" date="2020" name="Front. Microbiol.">
        <title>Gene regulatory networks of Penicillium echinulatum 2HH and Penicillium oxalicum 114-2 inferred by a computational biology approach.</title>
        <authorList>
            <person name="Lenz A.R."/>
            <person name="Galan-Vasquez E."/>
            <person name="Balbinot E."/>
            <person name="De Abreu F.P."/>
            <person name="De Oliveira N.S."/>
            <person name="Da Rosa L.O."/>
            <person name="De Avila E Silva S."/>
            <person name="Camassola M."/>
            <person name="Dillon A.J.P."/>
            <person name="Perez-Rueda E."/>
        </authorList>
    </citation>
    <scope>NUCLEOTIDE SEQUENCE</scope>
    <source>
        <strain evidence="2">S1M29</strain>
    </source>
</reference>
<evidence type="ECO:0000313" key="3">
    <source>
        <dbReference type="Proteomes" id="UP000631181"/>
    </source>
</evidence>
<dbReference type="InterPro" id="IPR016193">
    <property type="entry name" value="Cytidine_deaminase-like"/>
</dbReference>
<evidence type="ECO:0000313" key="2">
    <source>
        <dbReference type="EMBL" id="KAF7719844.1"/>
    </source>
</evidence>
<dbReference type="GO" id="GO:0006139">
    <property type="term" value="P:nucleobase-containing compound metabolic process"/>
    <property type="evidence" value="ECO:0007669"/>
    <property type="project" value="UniProtKB-ARBA"/>
</dbReference>
<sequence length="165" mass="18044">MPTAPELAYLERCIELAHESLLAGDHPFGSILVNSTGQILKEERNRVCTANDITYHPERVLAVWAQQNMTPEDRAAATVYTSHEHCPMCSAAHAFAGIGRIVFASSSKQLDGWRTELGLPGSPVTALPIELVARGVEVEGPVDELAGRIFELHRLMKEKMQQGGL</sequence>
<dbReference type="CDD" id="cd01285">
    <property type="entry name" value="nucleoside_deaminase"/>
    <property type="match status" value="1"/>
</dbReference>